<dbReference type="RefSeq" id="WP_374816145.1">
    <property type="nucleotide sequence ID" value="NZ_JBHFLD010000052.1"/>
</dbReference>
<reference evidence="6 7" key="1">
    <citation type="submission" date="2024-09" db="EMBL/GenBank/DDBJ databases">
        <title>Draft genome sequences of 6 high pH adapted Marinobacter shengliensis sp. isolated from Mariana forearc serpentinite mud volcanoes.</title>
        <authorList>
            <person name="Elkassas S."/>
            <person name="Serres M."/>
            <person name="Michael N."/>
            <person name="Amina P."/>
            <person name="Teodora Z."/>
            <person name="Julie H."/>
        </authorList>
    </citation>
    <scope>NUCLEOTIDE SEQUENCE [LARGE SCALE GENOMIC DNA]</scope>
    <source>
        <strain evidence="6 7">EB4</strain>
    </source>
</reference>
<comment type="similarity">
    <text evidence="1">Belongs to the LysR transcriptional regulatory family.</text>
</comment>
<dbReference type="Gene3D" id="1.10.10.10">
    <property type="entry name" value="Winged helix-like DNA-binding domain superfamily/Winged helix DNA-binding domain"/>
    <property type="match status" value="1"/>
</dbReference>
<dbReference type="Gene3D" id="3.40.190.10">
    <property type="entry name" value="Periplasmic binding protein-like II"/>
    <property type="match status" value="1"/>
</dbReference>
<feature type="domain" description="HTH lysR-type" evidence="5">
    <location>
        <begin position="16"/>
        <end position="73"/>
    </location>
</feature>
<dbReference type="EMBL" id="JBHFLD010000052">
    <property type="protein sequence ID" value="MFB2717819.1"/>
    <property type="molecule type" value="Genomic_DNA"/>
</dbReference>
<gene>
    <name evidence="6" type="ORF">ACE05E_20310</name>
</gene>
<evidence type="ECO:0000256" key="1">
    <source>
        <dbReference type="ARBA" id="ARBA00009437"/>
    </source>
</evidence>
<evidence type="ECO:0000256" key="3">
    <source>
        <dbReference type="ARBA" id="ARBA00023125"/>
    </source>
</evidence>
<evidence type="ECO:0000256" key="2">
    <source>
        <dbReference type="ARBA" id="ARBA00023015"/>
    </source>
</evidence>
<name>A0ABV4WC98_9GAMM</name>
<dbReference type="PROSITE" id="PS50931">
    <property type="entry name" value="HTH_LYSR"/>
    <property type="match status" value="1"/>
</dbReference>
<evidence type="ECO:0000256" key="4">
    <source>
        <dbReference type="ARBA" id="ARBA00023163"/>
    </source>
</evidence>
<dbReference type="InterPro" id="IPR000847">
    <property type="entry name" value="LysR_HTH_N"/>
</dbReference>
<evidence type="ECO:0000313" key="6">
    <source>
        <dbReference type="EMBL" id="MFB2717819.1"/>
    </source>
</evidence>
<protein>
    <submittedName>
        <fullName evidence="6">LysR family transcriptional regulator</fullName>
    </submittedName>
</protein>
<evidence type="ECO:0000259" key="5">
    <source>
        <dbReference type="PROSITE" id="PS50931"/>
    </source>
</evidence>
<dbReference type="Proteomes" id="UP001576762">
    <property type="component" value="Unassembled WGS sequence"/>
</dbReference>
<dbReference type="Pfam" id="PF03466">
    <property type="entry name" value="LysR_substrate"/>
    <property type="match status" value="1"/>
</dbReference>
<dbReference type="InterPro" id="IPR036388">
    <property type="entry name" value="WH-like_DNA-bd_sf"/>
</dbReference>
<dbReference type="Pfam" id="PF00126">
    <property type="entry name" value="HTH_1"/>
    <property type="match status" value="1"/>
</dbReference>
<dbReference type="InterPro" id="IPR036390">
    <property type="entry name" value="WH_DNA-bd_sf"/>
</dbReference>
<dbReference type="SUPFAM" id="SSF46785">
    <property type="entry name" value="Winged helix' DNA-binding domain"/>
    <property type="match status" value="1"/>
</dbReference>
<sequence length="177" mass="19619">MRRLSISTSSNPRSSLDLGTLRIFVAIVETGSFVSGGKALGLTRSAAGKAMARLEAHLGTRLLHRTTRTVSLTVDGERFYQRCVQILQDLEEAEADIRQDLPQPTGTLRVSVTEAYGRIVVLPFLKSFLDTWPELEVEVNLTDRIVDLVEEGFDLSIRIGDIPTNLRKPLKVATHSM</sequence>
<dbReference type="PANTHER" id="PTHR30537">
    <property type="entry name" value="HTH-TYPE TRANSCRIPTIONAL REGULATOR"/>
    <property type="match status" value="1"/>
</dbReference>
<dbReference type="PANTHER" id="PTHR30537:SF5">
    <property type="entry name" value="HTH-TYPE TRANSCRIPTIONAL ACTIVATOR TTDR-RELATED"/>
    <property type="match status" value="1"/>
</dbReference>
<accession>A0ABV4WC98</accession>
<organism evidence="6 7">
    <name type="scientific">Marinobacter shengliensis</name>
    <dbReference type="NCBI Taxonomy" id="1389223"/>
    <lineage>
        <taxon>Bacteria</taxon>
        <taxon>Pseudomonadati</taxon>
        <taxon>Pseudomonadota</taxon>
        <taxon>Gammaproteobacteria</taxon>
        <taxon>Pseudomonadales</taxon>
        <taxon>Marinobacteraceae</taxon>
        <taxon>Marinobacter</taxon>
    </lineage>
</organism>
<keyword evidence="2" id="KW-0805">Transcription regulation</keyword>
<comment type="caution">
    <text evidence="6">The sequence shown here is derived from an EMBL/GenBank/DDBJ whole genome shotgun (WGS) entry which is preliminary data.</text>
</comment>
<dbReference type="InterPro" id="IPR005119">
    <property type="entry name" value="LysR_subst-bd"/>
</dbReference>
<proteinExistence type="inferred from homology"/>
<keyword evidence="7" id="KW-1185">Reference proteome</keyword>
<evidence type="ECO:0000313" key="7">
    <source>
        <dbReference type="Proteomes" id="UP001576762"/>
    </source>
</evidence>
<dbReference type="InterPro" id="IPR058163">
    <property type="entry name" value="LysR-type_TF_proteobact-type"/>
</dbReference>
<keyword evidence="4" id="KW-0804">Transcription</keyword>
<keyword evidence="3" id="KW-0238">DNA-binding</keyword>